<keyword evidence="2" id="KW-1185">Reference proteome</keyword>
<evidence type="ECO:0000313" key="1">
    <source>
        <dbReference type="EMBL" id="ERF73729.1"/>
    </source>
</evidence>
<dbReference type="GeneID" id="19236042"/>
<proteinExistence type="predicted"/>
<protein>
    <submittedName>
        <fullName evidence="1">Uncharacterized protein</fullName>
    </submittedName>
</protein>
<dbReference type="EMBL" id="KE720941">
    <property type="protein sequence ID" value="ERF73729.1"/>
    <property type="molecule type" value="Genomic_DNA"/>
</dbReference>
<evidence type="ECO:0000313" key="2">
    <source>
        <dbReference type="Proteomes" id="UP000019373"/>
    </source>
</evidence>
<gene>
    <name evidence="1" type="ORF">EPUS_00983</name>
</gene>
<dbReference type="AlphaFoldDB" id="U1HWG7"/>
<sequence length="250" mass="26695">MLGDRLESKPEDGEDEVPSVAVESVQLVERLLAIVTGDWEMDELSDEAVDVFAEDDVVLDPWEVPLTCEADEGVMLEASVSPSPTCDYDEDIEFETGASEDSGVSGDGNGRVDETPVVSPVDIVLPELLSVRDGALLVVLPEMLEVKLNAMLVLLPETTEVRVIIVPTVFSGTSGVSVLLVVLPEVTGVRVVTVLIVPPELLKVGAVPVVLLEMLRVWAVPAALPEMLEVEGTGRMLISVGVSTAVVELW</sequence>
<dbReference type="HOGENOM" id="CLU_1111395_0_0_1"/>
<organism evidence="1 2">
    <name type="scientific">Endocarpon pusillum (strain Z07020 / HMAS-L-300199)</name>
    <name type="common">Lichen-forming fungus</name>
    <dbReference type="NCBI Taxonomy" id="1263415"/>
    <lineage>
        <taxon>Eukaryota</taxon>
        <taxon>Fungi</taxon>
        <taxon>Dikarya</taxon>
        <taxon>Ascomycota</taxon>
        <taxon>Pezizomycotina</taxon>
        <taxon>Eurotiomycetes</taxon>
        <taxon>Chaetothyriomycetidae</taxon>
        <taxon>Verrucariales</taxon>
        <taxon>Verrucariaceae</taxon>
        <taxon>Endocarpon</taxon>
    </lineage>
</organism>
<name>U1HWG7_ENDPU</name>
<dbReference type="RefSeq" id="XP_007800732.1">
    <property type="nucleotide sequence ID" value="XM_007802541.1"/>
</dbReference>
<accession>U1HWG7</accession>
<reference evidence="2" key="1">
    <citation type="journal article" date="2014" name="BMC Genomics">
        <title>Genome characteristics reveal the impact of lichenization on lichen-forming fungus Endocarpon pusillum Hedwig (Verrucariales, Ascomycota).</title>
        <authorList>
            <person name="Wang Y.-Y."/>
            <person name="Liu B."/>
            <person name="Zhang X.-Y."/>
            <person name="Zhou Q.-M."/>
            <person name="Zhang T."/>
            <person name="Li H."/>
            <person name="Yu Y.-F."/>
            <person name="Zhang X.-L."/>
            <person name="Hao X.-Y."/>
            <person name="Wang M."/>
            <person name="Wang L."/>
            <person name="Wei J.-C."/>
        </authorList>
    </citation>
    <scope>NUCLEOTIDE SEQUENCE [LARGE SCALE GENOMIC DNA]</scope>
    <source>
        <strain evidence="2">Z07020 / HMAS-L-300199</strain>
    </source>
</reference>
<dbReference type="Proteomes" id="UP000019373">
    <property type="component" value="Unassembled WGS sequence"/>
</dbReference>